<organism evidence="2 3">
    <name type="scientific">Panagrolaimus davidi</name>
    <dbReference type="NCBI Taxonomy" id="227884"/>
    <lineage>
        <taxon>Eukaryota</taxon>
        <taxon>Metazoa</taxon>
        <taxon>Ecdysozoa</taxon>
        <taxon>Nematoda</taxon>
        <taxon>Chromadorea</taxon>
        <taxon>Rhabditida</taxon>
        <taxon>Tylenchina</taxon>
        <taxon>Panagrolaimomorpha</taxon>
        <taxon>Panagrolaimoidea</taxon>
        <taxon>Panagrolaimidae</taxon>
        <taxon>Panagrolaimus</taxon>
    </lineage>
</organism>
<feature type="compositionally biased region" description="Acidic residues" evidence="1">
    <location>
        <begin position="205"/>
        <end position="215"/>
    </location>
</feature>
<protein>
    <submittedName>
        <fullName evidence="3">HAT C-terminal dimerisation domain-containing protein</fullName>
    </submittedName>
</protein>
<evidence type="ECO:0000256" key="1">
    <source>
        <dbReference type="SAM" id="MobiDB-lite"/>
    </source>
</evidence>
<sequence length="215" mass="24163">MRNTCDLIYALNPLNLIYRESDDDLTVEVDACRREKALKLLDSHFSKNSKIGTKVIAEMASFVARLPPFDYESRPYAWTVDSTQNVYKFWVGFFGDTKLSKVMQALNSMVLSAGSAERNWSVRGGIHTTKRNRLSVANASKQTFIKHNLRLFATLNGKNVPQPLVYYSDDSDASEDSDIECDSNENNPAEAAAEFDSNENNPAEADTEEDLFVLN</sequence>
<dbReference type="WBParaSite" id="PDA_v2.g5996.t1">
    <property type="protein sequence ID" value="PDA_v2.g5996.t1"/>
    <property type="gene ID" value="PDA_v2.g5996"/>
</dbReference>
<dbReference type="AlphaFoldDB" id="A0A914R3H5"/>
<dbReference type="InterPro" id="IPR012337">
    <property type="entry name" value="RNaseH-like_sf"/>
</dbReference>
<reference evidence="3" key="1">
    <citation type="submission" date="2022-11" db="UniProtKB">
        <authorList>
            <consortium name="WormBaseParasite"/>
        </authorList>
    </citation>
    <scope>IDENTIFICATION</scope>
</reference>
<feature type="compositionally biased region" description="Low complexity" evidence="1">
    <location>
        <begin position="184"/>
        <end position="194"/>
    </location>
</feature>
<feature type="compositionally biased region" description="Acidic residues" evidence="1">
    <location>
        <begin position="169"/>
        <end position="183"/>
    </location>
</feature>
<proteinExistence type="predicted"/>
<name>A0A914R3H5_9BILA</name>
<keyword evidence="2" id="KW-1185">Reference proteome</keyword>
<dbReference type="SUPFAM" id="SSF53098">
    <property type="entry name" value="Ribonuclease H-like"/>
    <property type="match status" value="1"/>
</dbReference>
<accession>A0A914R3H5</accession>
<evidence type="ECO:0000313" key="3">
    <source>
        <dbReference type="WBParaSite" id="PDA_v2.g5996.t1"/>
    </source>
</evidence>
<evidence type="ECO:0000313" key="2">
    <source>
        <dbReference type="Proteomes" id="UP000887578"/>
    </source>
</evidence>
<dbReference type="Proteomes" id="UP000887578">
    <property type="component" value="Unplaced"/>
</dbReference>
<feature type="region of interest" description="Disordered" evidence="1">
    <location>
        <begin position="169"/>
        <end position="215"/>
    </location>
</feature>